<reference evidence="2" key="2">
    <citation type="submission" date="2023-01" db="EMBL/GenBank/DDBJ databases">
        <authorList>
            <person name="Petersen C."/>
        </authorList>
    </citation>
    <scope>NUCLEOTIDE SEQUENCE</scope>
    <source>
        <strain evidence="2">IBT 17514</strain>
    </source>
</reference>
<gene>
    <name evidence="2" type="ORF">N7493_010100</name>
</gene>
<dbReference type="Proteomes" id="UP001215712">
    <property type="component" value="Unassembled WGS sequence"/>
</dbReference>
<reference evidence="2" key="1">
    <citation type="journal article" date="2023" name="IMA Fungus">
        <title>Comparative genomic study of the Penicillium genus elucidates a diverse pangenome and 15 lateral gene transfer events.</title>
        <authorList>
            <person name="Petersen C."/>
            <person name="Sorensen T."/>
            <person name="Nielsen M.R."/>
            <person name="Sondergaard T.E."/>
            <person name="Sorensen J.L."/>
            <person name="Fitzpatrick D.A."/>
            <person name="Frisvad J.C."/>
            <person name="Nielsen K.L."/>
        </authorList>
    </citation>
    <scope>NUCLEOTIDE SEQUENCE</scope>
    <source>
        <strain evidence="2">IBT 17514</strain>
    </source>
</reference>
<organism evidence="2 3">
    <name type="scientific">Penicillium malachiteum</name>
    <dbReference type="NCBI Taxonomy" id="1324776"/>
    <lineage>
        <taxon>Eukaryota</taxon>
        <taxon>Fungi</taxon>
        <taxon>Dikarya</taxon>
        <taxon>Ascomycota</taxon>
        <taxon>Pezizomycotina</taxon>
        <taxon>Eurotiomycetes</taxon>
        <taxon>Eurotiomycetidae</taxon>
        <taxon>Eurotiales</taxon>
        <taxon>Aspergillaceae</taxon>
        <taxon>Penicillium</taxon>
    </lineage>
</organism>
<sequence>MVRMSGWGALRWWPIKEVGEEPERASASSGSIECLNSDSSGYRDLEGTRATPGEKDGGGLTGAASPGDVMDTNCFVRG</sequence>
<feature type="compositionally biased region" description="Basic and acidic residues" evidence="1">
    <location>
        <begin position="41"/>
        <end position="57"/>
    </location>
</feature>
<keyword evidence="3" id="KW-1185">Reference proteome</keyword>
<evidence type="ECO:0000256" key="1">
    <source>
        <dbReference type="SAM" id="MobiDB-lite"/>
    </source>
</evidence>
<protein>
    <submittedName>
        <fullName evidence="2">Uncharacterized protein</fullName>
    </submittedName>
</protein>
<dbReference type="EMBL" id="JAQJAN010000018">
    <property type="protein sequence ID" value="KAJ5709809.1"/>
    <property type="molecule type" value="Genomic_DNA"/>
</dbReference>
<accession>A0AAD6MS64</accession>
<feature type="region of interest" description="Disordered" evidence="1">
    <location>
        <begin position="19"/>
        <end position="78"/>
    </location>
</feature>
<evidence type="ECO:0000313" key="3">
    <source>
        <dbReference type="Proteomes" id="UP001215712"/>
    </source>
</evidence>
<evidence type="ECO:0000313" key="2">
    <source>
        <dbReference type="EMBL" id="KAJ5709809.1"/>
    </source>
</evidence>
<dbReference type="AlphaFoldDB" id="A0AAD6MS64"/>
<feature type="compositionally biased region" description="Polar residues" evidence="1">
    <location>
        <begin position="26"/>
        <end position="40"/>
    </location>
</feature>
<name>A0AAD6MS64_9EURO</name>
<proteinExistence type="predicted"/>
<comment type="caution">
    <text evidence="2">The sequence shown here is derived from an EMBL/GenBank/DDBJ whole genome shotgun (WGS) entry which is preliminary data.</text>
</comment>